<dbReference type="EMBL" id="MN234178">
    <property type="protein sequence ID" value="QFG09587.1"/>
    <property type="molecule type" value="Genomic_DNA"/>
</dbReference>
<keyword evidence="2" id="KW-1185">Reference proteome</keyword>
<name>A0A5J6TI36_9CAUD</name>
<reference evidence="1 2" key="1">
    <citation type="submission" date="2019-07" db="EMBL/GenBank/DDBJ databases">
        <authorList>
            <person name="Stoner T.H."/>
            <person name="Garlena R.A."/>
            <person name="Russell D.A."/>
            <person name="Pope W.H."/>
            <person name="Jacobs-Sera D."/>
            <person name="Hatfull G.F."/>
        </authorList>
    </citation>
    <scope>NUCLEOTIDE SEQUENCE [LARGE SCALE GENOMIC DNA]</scope>
</reference>
<gene>
    <name evidence="1" type="primary">43</name>
    <name evidence="1" type="ORF">PBI_TRIPLEJ_43</name>
</gene>
<dbReference type="GeneID" id="55813806"/>
<proteinExistence type="predicted"/>
<organism evidence="1 2">
    <name type="scientific">Arthrobacter phage TripleJ</name>
    <dbReference type="NCBI Taxonomy" id="2599838"/>
    <lineage>
        <taxon>Viruses</taxon>
        <taxon>Duplodnaviria</taxon>
        <taxon>Heunggongvirae</taxon>
        <taxon>Uroviricota</taxon>
        <taxon>Caudoviricetes</taxon>
        <taxon>Triplejayvirus</taxon>
        <taxon>Triplejayvirus tripleJ</taxon>
    </lineage>
</organism>
<dbReference type="RefSeq" id="YP_009884446.1">
    <property type="nucleotide sequence ID" value="NC_049470.1"/>
</dbReference>
<evidence type="ECO:0000313" key="2">
    <source>
        <dbReference type="Proteomes" id="UP000325735"/>
    </source>
</evidence>
<evidence type="ECO:0000313" key="1">
    <source>
        <dbReference type="EMBL" id="QFG09587.1"/>
    </source>
</evidence>
<dbReference type="KEGG" id="vg:55813806"/>
<dbReference type="Proteomes" id="UP000325735">
    <property type="component" value="Segment"/>
</dbReference>
<sequence>MATSTLTAAPTQKLRDLIEDTTCGMATADELHNALLELETLMGWTLTKPTEEMEPA</sequence>
<accession>A0A5J6TI36</accession>
<protein>
    <submittedName>
        <fullName evidence="1">Uncharacterized protein</fullName>
    </submittedName>
</protein>